<dbReference type="PIRSF" id="PIRSF002825">
    <property type="entry name" value="CfbpA"/>
    <property type="match status" value="1"/>
</dbReference>
<dbReference type="GO" id="GO:0015888">
    <property type="term" value="P:thiamine transport"/>
    <property type="evidence" value="ECO:0007669"/>
    <property type="project" value="TreeGrafter"/>
</dbReference>
<accession>A0A7K3M8C3</accession>
<organism evidence="3 4">
    <name type="scientific">Phytoactinopolyspora mesophila</name>
    <dbReference type="NCBI Taxonomy" id="2650750"/>
    <lineage>
        <taxon>Bacteria</taxon>
        <taxon>Bacillati</taxon>
        <taxon>Actinomycetota</taxon>
        <taxon>Actinomycetes</taxon>
        <taxon>Jiangellales</taxon>
        <taxon>Jiangellaceae</taxon>
        <taxon>Phytoactinopolyspora</taxon>
    </lineage>
</organism>
<dbReference type="Gene3D" id="3.40.190.10">
    <property type="entry name" value="Periplasmic binding protein-like II"/>
    <property type="match status" value="2"/>
</dbReference>
<dbReference type="EMBL" id="WLZY01000008">
    <property type="protein sequence ID" value="NDL59545.1"/>
    <property type="molecule type" value="Genomic_DNA"/>
</dbReference>
<evidence type="ECO:0000313" key="3">
    <source>
        <dbReference type="EMBL" id="NDL59545.1"/>
    </source>
</evidence>
<dbReference type="AlphaFoldDB" id="A0A7K3M8C3"/>
<dbReference type="Pfam" id="PF13343">
    <property type="entry name" value="SBP_bac_6"/>
    <property type="match status" value="1"/>
</dbReference>
<dbReference type="GO" id="GO:0030288">
    <property type="term" value="C:outer membrane-bounded periplasmic space"/>
    <property type="evidence" value="ECO:0007669"/>
    <property type="project" value="TreeGrafter"/>
</dbReference>
<dbReference type="SUPFAM" id="SSF53850">
    <property type="entry name" value="Periplasmic binding protein-like II"/>
    <property type="match status" value="1"/>
</dbReference>
<feature type="signal peptide" evidence="2">
    <location>
        <begin position="1"/>
        <end position="28"/>
    </location>
</feature>
<sequence>MGTTNNWRRSRRALGTTAVLATAALLLASCGGSNDDGGIGTINFYSPETADMTEEIASAFEDQVGGNVTVTSGGTNEIVNQMLAEQDNPRGDVWYGGGGFMPFEFAKENGLLESYTPDVVSDWELFEGPIQMRDDEWYWIGADIFVLGLAYNTELVSEDELPQTWEELADERWHGEIQLPNPAASGTATLFVLSQVMSQGEDAAWDYFDQIVENASAIPDSGAGPTQAVAQGEASLGVAFEFMPYQLQEQQGAPVEFHIPENTPVLVNPITLIADGPNPEGAQQFIEWFLSPEGQQIRADWHYLVANDEVDMRIPLSPEDVVDFAMDLDVDWVSENYDSTRTEWADRYGS</sequence>
<reference evidence="3 4" key="1">
    <citation type="submission" date="2019-11" db="EMBL/GenBank/DDBJ databases">
        <authorList>
            <person name="Li X.-J."/>
            <person name="Feng X.-M."/>
        </authorList>
    </citation>
    <scope>NUCLEOTIDE SEQUENCE [LARGE SCALE GENOMIC DNA]</scope>
    <source>
        <strain evidence="3 4">XMNu-373</strain>
    </source>
</reference>
<gene>
    <name evidence="3" type="ORF">F7O44_20965</name>
</gene>
<evidence type="ECO:0000256" key="2">
    <source>
        <dbReference type="SAM" id="SignalP"/>
    </source>
</evidence>
<dbReference type="PANTHER" id="PTHR30006:SF2">
    <property type="entry name" value="ABC TRANSPORTER SUBSTRATE-BINDING PROTEIN"/>
    <property type="match status" value="1"/>
</dbReference>
<dbReference type="PANTHER" id="PTHR30006">
    <property type="entry name" value="THIAMINE-BINDING PERIPLASMIC PROTEIN-RELATED"/>
    <property type="match status" value="1"/>
</dbReference>
<keyword evidence="1 2" id="KW-0732">Signal</keyword>
<dbReference type="Proteomes" id="UP000460435">
    <property type="component" value="Unassembled WGS sequence"/>
</dbReference>
<proteinExistence type="predicted"/>
<comment type="caution">
    <text evidence="3">The sequence shown here is derived from an EMBL/GenBank/DDBJ whole genome shotgun (WGS) entry which is preliminary data.</text>
</comment>
<evidence type="ECO:0000256" key="1">
    <source>
        <dbReference type="ARBA" id="ARBA00022729"/>
    </source>
</evidence>
<evidence type="ECO:0000313" key="4">
    <source>
        <dbReference type="Proteomes" id="UP000460435"/>
    </source>
</evidence>
<dbReference type="GO" id="GO:0030975">
    <property type="term" value="F:thiamine binding"/>
    <property type="evidence" value="ECO:0007669"/>
    <property type="project" value="TreeGrafter"/>
</dbReference>
<dbReference type="RefSeq" id="WP_162452261.1">
    <property type="nucleotide sequence ID" value="NZ_WLZY01000008.1"/>
</dbReference>
<name>A0A7K3M8C3_9ACTN</name>
<keyword evidence="4" id="KW-1185">Reference proteome</keyword>
<dbReference type="InterPro" id="IPR026045">
    <property type="entry name" value="Ferric-bd"/>
</dbReference>
<dbReference type="CDD" id="cd13518">
    <property type="entry name" value="PBP2_Fe3_thiamine_like"/>
    <property type="match status" value="1"/>
</dbReference>
<protein>
    <submittedName>
        <fullName evidence="3">Extracellular solute-binding protein</fullName>
    </submittedName>
</protein>
<feature type="chain" id="PRO_5039016575" evidence="2">
    <location>
        <begin position="29"/>
        <end position="350"/>
    </location>
</feature>
<dbReference type="GO" id="GO:0030976">
    <property type="term" value="F:thiamine pyrophosphate binding"/>
    <property type="evidence" value="ECO:0007669"/>
    <property type="project" value="TreeGrafter"/>
</dbReference>